<organism evidence="3 4">
    <name type="scientific">Nannocystis bainbridge</name>
    <dbReference type="NCBI Taxonomy" id="2995303"/>
    <lineage>
        <taxon>Bacteria</taxon>
        <taxon>Pseudomonadati</taxon>
        <taxon>Myxococcota</taxon>
        <taxon>Polyangia</taxon>
        <taxon>Nannocystales</taxon>
        <taxon>Nannocystaceae</taxon>
        <taxon>Nannocystis</taxon>
    </lineage>
</organism>
<keyword evidence="2" id="KW-0732">Signal</keyword>
<dbReference type="EMBL" id="JAQNDL010000003">
    <property type="protein sequence ID" value="MDC0720615.1"/>
    <property type="molecule type" value="Genomic_DNA"/>
</dbReference>
<evidence type="ECO:0000256" key="1">
    <source>
        <dbReference type="SAM" id="MobiDB-lite"/>
    </source>
</evidence>
<feature type="signal peptide" evidence="2">
    <location>
        <begin position="1"/>
        <end position="27"/>
    </location>
</feature>
<feature type="chain" id="PRO_5047216264" description="Lipoprotein" evidence="2">
    <location>
        <begin position="28"/>
        <end position="557"/>
    </location>
</feature>
<evidence type="ECO:0000313" key="3">
    <source>
        <dbReference type="EMBL" id="MDC0720615.1"/>
    </source>
</evidence>
<sequence>MVLRLCLSLVLALVTLAGCTADAPSYAALTAAANLSEGTGSTTTESTTHLPADTTAPSTTTGATMGAADSGTSDASASEAGPTTADDAELLPPQILAVDMPDAVHMAGPVAVQVTAERATAVRATLDGLELAPFVDQGGGVWLGAVPIFGSVDEGDHVVEVTATHGPLLATWPPLSLSVSTPEPGTQAWAVLAPPASTTRRAAVTPEGDLLEVGASEVEGVMKPAIRKRSAKNGGEPWPEGTIVLDAREGSADAIAVRADGWMWVAMNVADPNNKKWQPRIVLLDAEGHATGVEAPTEPGPSVRGIAATEDGGFFAVGFGASGFGDIDVAHWRMTGEDVATATAKRWDYWPMGNKAFQHTFDDMAFDVVVTDGVAWVVGASTGDHDELKIKLTRGFVVRLDVETGAQLGPGFVAAPVTLWRHSMFLAASHHPDGVIVTGNESTIDGIDQRITVQAFDASGARIYHKSEWIATVAYGTGVAWSVHGAVLATGAVHDGDGLRGILYGRGAPGLNFDHWFPGTEPSAANGLALDAYEQVYLVGERTIGGVRQARAARIHR</sequence>
<name>A0ABT5E4F2_9BACT</name>
<dbReference type="SUPFAM" id="SSF63829">
    <property type="entry name" value="Calcium-dependent phosphotriesterase"/>
    <property type="match status" value="1"/>
</dbReference>
<protein>
    <recommendedName>
        <fullName evidence="5">Lipoprotein</fullName>
    </recommendedName>
</protein>
<feature type="region of interest" description="Disordered" evidence="1">
    <location>
        <begin position="37"/>
        <end position="88"/>
    </location>
</feature>
<comment type="caution">
    <text evidence="3">The sequence shown here is derived from an EMBL/GenBank/DDBJ whole genome shotgun (WGS) entry which is preliminary data.</text>
</comment>
<evidence type="ECO:0000313" key="4">
    <source>
        <dbReference type="Proteomes" id="UP001221686"/>
    </source>
</evidence>
<gene>
    <name evidence="3" type="ORF">POL25_27170</name>
</gene>
<reference evidence="3 4" key="1">
    <citation type="submission" date="2022-11" db="EMBL/GenBank/DDBJ databases">
        <title>Minimal conservation of predation-associated metabolite biosynthetic gene clusters underscores biosynthetic potential of Myxococcota including descriptions for ten novel species: Archangium lansinium sp. nov., Myxococcus landrumus sp. nov., Nannocystis bai.</title>
        <authorList>
            <person name="Ahearne A."/>
            <person name="Stevens C."/>
            <person name="Dowd S."/>
        </authorList>
    </citation>
    <scope>NUCLEOTIDE SEQUENCE [LARGE SCALE GENOMIC DNA]</scope>
    <source>
        <strain evidence="3 4">BB15-2</strain>
    </source>
</reference>
<proteinExistence type="predicted"/>
<accession>A0ABT5E4F2</accession>
<evidence type="ECO:0008006" key="5">
    <source>
        <dbReference type="Google" id="ProtNLM"/>
    </source>
</evidence>
<keyword evidence="4" id="KW-1185">Reference proteome</keyword>
<dbReference type="RefSeq" id="WP_272089124.1">
    <property type="nucleotide sequence ID" value="NZ_JAQNDL010000003.1"/>
</dbReference>
<evidence type="ECO:0000256" key="2">
    <source>
        <dbReference type="SAM" id="SignalP"/>
    </source>
</evidence>
<feature type="compositionally biased region" description="Low complexity" evidence="1">
    <location>
        <begin position="37"/>
        <end position="81"/>
    </location>
</feature>
<dbReference type="PROSITE" id="PS51257">
    <property type="entry name" value="PROKAR_LIPOPROTEIN"/>
    <property type="match status" value="1"/>
</dbReference>
<dbReference type="Proteomes" id="UP001221686">
    <property type="component" value="Unassembled WGS sequence"/>
</dbReference>